<name>A0ACC2LCU3_PERAE</name>
<evidence type="ECO:0000313" key="2">
    <source>
        <dbReference type="Proteomes" id="UP001234297"/>
    </source>
</evidence>
<proteinExistence type="predicted"/>
<comment type="caution">
    <text evidence="1">The sequence shown here is derived from an EMBL/GenBank/DDBJ whole genome shotgun (WGS) entry which is preliminary data.</text>
</comment>
<gene>
    <name evidence="1" type="ORF">MRB53_024587</name>
</gene>
<organism evidence="1 2">
    <name type="scientific">Persea americana</name>
    <name type="common">Avocado</name>
    <dbReference type="NCBI Taxonomy" id="3435"/>
    <lineage>
        <taxon>Eukaryota</taxon>
        <taxon>Viridiplantae</taxon>
        <taxon>Streptophyta</taxon>
        <taxon>Embryophyta</taxon>
        <taxon>Tracheophyta</taxon>
        <taxon>Spermatophyta</taxon>
        <taxon>Magnoliopsida</taxon>
        <taxon>Magnoliidae</taxon>
        <taxon>Laurales</taxon>
        <taxon>Lauraceae</taxon>
        <taxon>Persea</taxon>
    </lineage>
</organism>
<accession>A0ACC2LCU3</accession>
<protein>
    <submittedName>
        <fullName evidence="1">Uncharacterized protein</fullName>
    </submittedName>
</protein>
<keyword evidence="2" id="KW-1185">Reference proteome</keyword>
<reference evidence="1 2" key="1">
    <citation type="journal article" date="2022" name="Hortic Res">
        <title>A haplotype resolved chromosomal level avocado genome allows analysis of novel avocado genes.</title>
        <authorList>
            <person name="Nath O."/>
            <person name="Fletcher S.J."/>
            <person name="Hayward A."/>
            <person name="Shaw L.M."/>
            <person name="Masouleh A.K."/>
            <person name="Furtado A."/>
            <person name="Henry R.J."/>
            <person name="Mitter N."/>
        </authorList>
    </citation>
    <scope>NUCLEOTIDE SEQUENCE [LARGE SCALE GENOMIC DNA]</scope>
    <source>
        <strain evidence="2">cv. Hass</strain>
    </source>
</reference>
<dbReference type="Proteomes" id="UP001234297">
    <property type="component" value="Chromosome 7"/>
</dbReference>
<sequence>MDPSGHNSKPTSQKVPDISLHSHFTHRFSESPPVFFHSVKKKKKKKAHLSRLRRKMCRSLLHNITSIYARTCHEVPKYGTNWQKSRRYL</sequence>
<evidence type="ECO:0000313" key="1">
    <source>
        <dbReference type="EMBL" id="KAJ8631264.1"/>
    </source>
</evidence>
<dbReference type="EMBL" id="CM056815">
    <property type="protein sequence ID" value="KAJ8631264.1"/>
    <property type="molecule type" value="Genomic_DNA"/>
</dbReference>